<reference evidence="1 2" key="1">
    <citation type="journal article" date="2021" name="Elife">
        <title>Chloroplast acquisition without the gene transfer in kleptoplastic sea slugs, Plakobranchus ocellatus.</title>
        <authorList>
            <person name="Maeda T."/>
            <person name="Takahashi S."/>
            <person name="Yoshida T."/>
            <person name="Shimamura S."/>
            <person name="Takaki Y."/>
            <person name="Nagai Y."/>
            <person name="Toyoda A."/>
            <person name="Suzuki Y."/>
            <person name="Arimoto A."/>
            <person name="Ishii H."/>
            <person name="Satoh N."/>
            <person name="Nishiyama T."/>
            <person name="Hasebe M."/>
            <person name="Maruyama T."/>
            <person name="Minagawa J."/>
            <person name="Obokata J."/>
            <person name="Shigenobu S."/>
        </authorList>
    </citation>
    <scope>NUCLEOTIDE SEQUENCE [LARGE SCALE GENOMIC DNA]</scope>
</reference>
<keyword evidence="2" id="KW-1185">Reference proteome</keyword>
<evidence type="ECO:0000313" key="2">
    <source>
        <dbReference type="Proteomes" id="UP000735302"/>
    </source>
</evidence>
<dbReference type="AlphaFoldDB" id="A0AAV4B0F3"/>
<accession>A0AAV4B0F3</accession>
<sequence length="84" mass="9628">MQYHENYLLLLQLESLQNLLKTCKSLYFAALISKARRYSWFGCPAEIAAARISASETRCVVQEVLLFHLNDLKWRGIPPGSTKL</sequence>
<dbReference type="EMBL" id="BLXT01004371">
    <property type="protein sequence ID" value="GFO12159.1"/>
    <property type="molecule type" value="Genomic_DNA"/>
</dbReference>
<comment type="caution">
    <text evidence="1">The sequence shown here is derived from an EMBL/GenBank/DDBJ whole genome shotgun (WGS) entry which is preliminary data.</text>
</comment>
<name>A0AAV4B0F3_9GAST</name>
<organism evidence="1 2">
    <name type="scientific">Plakobranchus ocellatus</name>
    <dbReference type="NCBI Taxonomy" id="259542"/>
    <lineage>
        <taxon>Eukaryota</taxon>
        <taxon>Metazoa</taxon>
        <taxon>Spiralia</taxon>
        <taxon>Lophotrochozoa</taxon>
        <taxon>Mollusca</taxon>
        <taxon>Gastropoda</taxon>
        <taxon>Heterobranchia</taxon>
        <taxon>Euthyneura</taxon>
        <taxon>Panpulmonata</taxon>
        <taxon>Sacoglossa</taxon>
        <taxon>Placobranchoidea</taxon>
        <taxon>Plakobranchidae</taxon>
        <taxon>Plakobranchus</taxon>
    </lineage>
</organism>
<proteinExistence type="predicted"/>
<dbReference type="Proteomes" id="UP000735302">
    <property type="component" value="Unassembled WGS sequence"/>
</dbReference>
<evidence type="ECO:0000313" key="1">
    <source>
        <dbReference type="EMBL" id="GFO12159.1"/>
    </source>
</evidence>
<gene>
    <name evidence="1" type="ORF">PoB_003866400</name>
</gene>
<protein>
    <submittedName>
        <fullName evidence="1">Uncharacterized protein</fullName>
    </submittedName>
</protein>